<evidence type="ECO:0000313" key="2">
    <source>
        <dbReference type="Proteomes" id="UP000479710"/>
    </source>
</evidence>
<name>A0A6G1F1M6_9ORYZ</name>
<organism evidence="1 2">
    <name type="scientific">Oryza meyeriana var. granulata</name>
    <dbReference type="NCBI Taxonomy" id="110450"/>
    <lineage>
        <taxon>Eukaryota</taxon>
        <taxon>Viridiplantae</taxon>
        <taxon>Streptophyta</taxon>
        <taxon>Embryophyta</taxon>
        <taxon>Tracheophyta</taxon>
        <taxon>Spermatophyta</taxon>
        <taxon>Magnoliopsida</taxon>
        <taxon>Liliopsida</taxon>
        <taxon>Poales</taxon>
        <taxon>Poaceae</taxon>
        <taxon>BOP clade</taxon>
        <taxon>Oryzoideae</taxon>
        <taxon>Oryzeae</taxon>
        <taxon>Oryzinae</taxon>
        <taxon>Oryza</taxon>
        <taxon>Oryza meyeriana</taxon>
    </lineage>
</organism>
<dbReference type="EMBL" id="SPHZ02000002">
    <property type="protein sequence ID" value="KAF0930783.1"/>
    <property type="molecule type" value="Genomic_DNA"/>
</dbReference>
<proteinExistence type="predicted"/>
<reference evidence="1 2" key="1">
    <citation type="submission" date="2019-11" db="EMBL/GenBank/DDBJ databases">
        <title>Whole genome sequence of Oryza granulata.</title>
        <authorList>
            <person name="Li W."/>
        </authorList>
    </citation>
    <scope>NUCLEOTIDE SEQUENCE [LARGE SCALE GENOMIC DNA]</scope>
    <source>
        <strain evidence="2">cv. Menghai</strain>
        <tissue evidence="1">Leaf</tissue>
    </source>
</reference>
<dbReference type="Proteomes" id="UP000479710">
    <property type="component" value="Unassembled WGS sequence"/>
</dbReference>
<protein>
    <submittedName>
        <fullName evidence="1">Uncharacterized protein</fullName>
    </submittedName>
</protein>
<gene>
    <name evidence="1" type="ORF">E2562_035255</name>
</gene>
<comment type="caution">
    <text evidence="1">The sequence shown here is derived from an EMBL/GenBank/DDBJ whole genome shotgun (WGS) entry which is preliminary data.</text>
</comment>
<evidence type="ECO:0000313" key="1">
    <source>
        <dbReference type="EMBL" id="KAF0930783.1"/>
    </source>
</evidence>
<accession>A0A6G1F1M6</accession>
<sequence length="120" mass="13953">MAANDSARGQQTQHDQWKIFATKQYAIILHASLQRPEKQRLIGHIPFTNKTILHTKVLLLIRKPTNIRIIISANTNTLSSRIENNIVIFNENTHILERERRCSFSKCILERERLHSSLAE</sequence>
<dbReference type="AlphaFoldDB" id="A0A6G1F1M6"/>
<keyword evidence="2" id="KW-1185">Reference proteome</keyword>